<dbReference type="Proteomes" id="UP000002668">
    <property type="component" value="Genome"/>
</dbReference>
<dbReference type="HOGENOM" id="CLU_3279642_0_0_1"/>
<organism evidence="3">
    <name type="scientific">Leptosphaeria maculans (strain JN3 / isolate v23.1.3 / race Av1-4-5-6-7-8)</name>
    <name type="common">Blackleg fungus</name>
    <name type="synonym">Phoma lingam</name>
    <dbReference type="NCBI Taxonomy" id="985895"/>
    <lineage>
        <taxon>Eukaryota</taxon>
        <taxon>Fungi</taxon>
        <taxon>Dikarya</taxon>
        <taxon>Ascomycota</taxon>
        <taxon>Pezizomycotina</taxon>
        <taxon>Dothideomycetes</taxon>
        <taxon>Pleosporomycetidae</taxon>
        <taxon>Pleosporales</taxon>
        <taxon>Pleosporineae</taxon>
        <taxon>Leptosphaeriaceae</taxon>
        <taxon>Plenodomus</taxon>
        <taxon>Plenodomus lingam/Leptosphaeria maculans species complex</taxon>
    </lineage>
</organism>
<feature type="compositionally biased region" description="Polar residues" evidence="1">
    <location>
        <begin position="1"/>
        <end position="13"/>
    </location>
</feature>
<dbReference type="EMBL" id="FP929132">
    <property type="protein sequence ID" value="CBX97741.1"/>
    <property type="molecule type" value="Genomic_DNA"/>
</dbReference>
<keyword evidence="3" id="KW-1185">Reference proteome</keyword>
<reference evidence="3" key="1">
    <citation type="journal article" date="2011" name="Nat. Commun.">
        <title>Effector diversification within compartments of the Leptosphaeria maculans genome affected by Repeat-Induced Point mutations.</title>
        <authorList>
            <person name="Rouxel T."/>
            <person name="Grandaubert J."/>
            <person name="Hane J.K."/>
            <person name="Hoede C."/>
            <person name="van de Wouw A.P."/>
            <person name="Couloux A."/>
            <person name="Dominguez V."/>
            <person name="Anthouard V."/>
            <person name="Bally P."/>
            <person name="Bourras S."/>
            <person name="Cozijnsen A.J."/>
            <person name="Ciuffetti L.M."/>
            <person name="Degrave A."/>
            <person name="Dilmaghani A."/>
            <person name="Duret L."/>
            <person name="Fudal I."/>
            <person name="Goodwin S.B."/>
            <person name="Gout L."/>
            <person name="Glaser N."/>
            <person name="Linglin J."/>
            <person name="Kema G.H.J."/>
            <person name="Lapalu N."/>
            <person name="Lawrence C.B."/>
            <person name="May K."/>
            <person name="Meyer M."/>
            <person name="Ollivier B."/>
            <person name="Poulain J."/>
            <person name="Schoch C.L."/>
            <person name="Simon A."/>
            <person name="Spatafora J.W."/>
            <person name="Stachowiak A."/>
            <person name="Turgeon B.G."/>
            <person name="Tyler B.M."/>
            <person name="Vincent D."/>
            <person name="Weissenbach J."/>
            <person name="Amselem J."/>
            <person name="Quesneville H."/>
            <person name="Oliver R.P."/>
            <person name="Wincker P."/>
            <person name="Balesdent M.-H."/>
            <person name="Howlett B.J."/>
        </authorList>
    </citation>
    <scope>NUCLEOTIDE SEQUENCE [LARGE SCALE GENOMIC DNA]</scope>
    <source>
        <strain evidence="3">JN3 / isolate v23.1.3 / race Av1-4-5-6-7-8</strain>
    </source>
</reference>
<evidence type="ECO:0000313" key="3">
    <source>
        <dbReference type="Proteomes" id="UP000002668"/>
    </source>
</evidence>
<evidence type="ECO:0000256" key="1">
    <source>
        <dbReference type="SAM" id="MobiDB-lite"/>
    </source>
</evidence>
<dbReference type="AlphaFoldDB" id="E5A224"/>
<sequence length="41" mass="4388">MRQQASAAITTLTIGAPRAERQATRKGRRATGERPAGQPLL</sequence>
<gene>
    <name evidence="2" type="ORF">LEMA_uP091500.1</name>
</gene>
<feature type="region of interest" description="Disordered" evidence="1">
    <location>
        <begin position="1"/>
        <end position="41"/>
    </location>
</feature>
<dbReference type="InParanoid" id="E5A224"/>
<accession>E5A224</accession>
<name>E5A224_LEPMJ</name>
<evidence type="ECO:0000313" key="2">
    <source>
        <dbReference type="EMBL" id="CBX97741.1"/>
    </source>
</evidence>
<proteinExistence type="predicted"/>
<protein>
    <submittedName>
        <fullName evidence="2">Predicted protein</fullName>
    </submittedName>
</protein>
<dbReference type="VEuPathDB" id="FungiDB:LEMA_uP091500.1"/>